<dbReference type="AlphaFoldDB" id="A0A448WUW3"/>
<dbReference type="EMBL" id="CAAALY010048328">
    <property type="protein sequence ID" value="VEL20863.1"/>
    <property type="molecule type" value="Genomic_DNA"/>
</dbReference>
<proteinExistence type="predicted"/>
<gene>
    <name evidence="2" type="ORF">PXEA_LOCUS14303</name>
</gene>
<organism evidence="2 3">
    <name type="scientific">Protopolystoma xenopodis</name>
    <dbReference type="NCBI Taxonomy" id="117903"/>
    <lineage>
        <taxon>Eukaryota</taxon>
        <taxon>Metazoa</taxon>
        <taxon>Spiralia</taxon>
        <taxon>Lophotrochozoa</taxon>
        <taxon>Platyhelminthes</taxon>
        <taxon>Monogenea</taxon>
        <taxon>Polyopisthocotylea</taxon>
        <taxon>Polystomatidea</taxon>
        <taxon>Polystomatidae</taxon>
        <taxon>Protopolystoma</taxon>
    </lineage>
</organism>
<evidence type="ECO:0000256" key="1">
    <source>
        <dbReference type="SAM" id="MobiDB-lite"/>
    </source>
</evidence>
<keyword evidence="3" id="KW-1185">Reference proteome</keyword>
<reference evidence="2" key="1">
    <citation type="submission" date="2018-11" db="EMBL/GenBank/DDBJ databases">
        <authorList>
            <consortium name="Pathogen Informatics"/>
        </authorList>
    </citation>
    <scope>NUCLEOTIDE SEQUENCE</scope>
</reference>
<feature type="region of interest" description="Disordered" evidence="1">
    <location>
        <begin position="38"/>
        <end position="60"/>
    </location>
</feature>
<evidence type="ECO:0000313" key="3">
    <source>
        <dbReference type="Proteomes" id="UP000784294"/>
    </source>
</evidence>
<dbReference type="Proteomes" id="UP000784294">
    <property type="component" value="Unassembled WGS sequence"/>
</dbReference>
<name>A0A448WUW3_9PLAT</name>
<feature type="compositionally biased region" description="Polar residues" evidence="1">
    <location>
        <begin position="44"/>
        <end position="54"/>
    </location>
</feature>
<evidence type="ECO:0000313" key="2">
    <source>
        <dbReference type="EMBL" id="VEL20863.1"/>
    </source>
</evidence>
<accession>A0A448WUW3</accession>
<protein>
    <submittedName>
        <fullName evidence="2">Uncharacterized protein</fullName>
    </submittedName>
</protein>
<comment type="caution">
    <text evidence="2">The sequence shown here is derived from an EMBL/GenBank/DDBJ whole genome shotgun (WGS) entry which is preliminary data.</text>
</comment>
<sequence>MIYPQFEGLLNQSMGYDGPGLLIGKAILPCGRLAPERPRVHPLSGQTGTRTLASSAFVEE</sequence>